<sequence length="458" mass="48462">MPCDPTYPTVSWAELAEKPAPRWIAHRGGRFMAPENTVEAYRMAAELGIDAIEIDVYLLQDGGLVVMHDSTATRTSNLTGPTGGLTTPAALRGRIDAGNWFCSSWPNDLRIPLFTDVLADIGGMVPLVVHCNNAGSGAAAVAAVQRHQRADSVLIMAWNETELVAARAAGIPTILLDEDGTLAGQTYAGLLAAGTEYIGLNPALTPVASIQAAAAAGLKVIVYTVNRRSDYAALPADGSIWAVISDDPWYVQKSGPMRARDIYSAQTYHHGMLGIVSGKEDRGFFQAPAWYGLDASGTQHDANLGYLGVMQGYLGPLDASFTLDFDFILDSADSGGASLQLQLTVDDAEYDDDVDNLGGARQPGYNILMRSNGGLDVFRTVHGSTAATKVGGAVTTALVPGAVNHLRVQVTPTQLVVTRTNIGTPNSVTVTDSTYRGGMYPHLGVRTAKARWANVIAS</sequence>
<evidence type="ECO:0000259" key="1">
    <source>
        <dbReference type="PROSITE" id="PS51704"/>
    </source>
</evidence>
<dbReference type="InterPro" id="IPR030395">
    <property type="entry name" value="GP_PDE_dom"/>
</dbReference>
<dbReference type="InterPro" id="IPR017946">
    <property type="entry name" value="PLC-like_Pdiesterase_TIM-brl"/>
</dbReference>
<dbReference type="CDD" id="cd08556">
    <property type="entry name" value="GDPD"/>
    <property type="match status" value="1"/>
</dbReference>
<dbReference type="Pfam" id="PF03009">
    <property type="entry name" value="GDPD"/>
    <property type="match status" value="1"/>
</dbReference>
<dbReference type="Proteomes" id="UP001235744">
    <property type="component" value="Chromosome"/>
</dbReference>
<evidence type="ECO:0000313" key="2">
    <source>
        <dbReference type="EMBL" id="WLQ60478.1"/>
    </source>
</evidence>
<keyword evidence="3" id="KW-1185">Reference proteome</keyword>
<dbReference type="RefSeq" id="WP_306069240.1">
    <property type="nucleotide sequence ID" value="NZ_CP120988.1"/>
</dbReference>
<dbReference type="EMBL" id="CP120988">
    <property type="protein sequence ID" value="WLQ60478.1"/>
    <property type="molecule type" value="Genomic_DNA"/>
</dbReference>
<name>A0ABY9J2P9_9ACTN</name>
<dbReference type="PANTHER" id="PTHR46211:SF1">
    <property type="entry name" value="GLYCEROPHOSPHODIESTER PHOSPHODIESTERASE, CYTOPLASMIC"/>
    <property type="match status" value="1"/>
</dbReference>
<evidence type="ECO:0000313" key="3">
    <source>
        <dbReference type="Proteomes" id="UP001235744"/>
    </source>
</evidence>
<gene>
    <name evidence="2" type="ORF">P8A19_35865</name>
</gene>
<proteinExistence type="predicted"/>
<dbReference type="PANTHER" id="PTHR46211">
    <property type="entry name" value="GLYCEROPHOSPHORYL DIESTER PHOSPHODIESTERASE"/>
    <property type="match status" value="1"/>
</dbReference>
<organism evidence="2 3">
    <name type="scientific">Streptomyces poriferorum</name>
    <dbReference type="NCBI Taxonomy" id="2798799"/>
    <lineage>
        <taxon>Bacteria</taxon>
        <taxon>Bacillati</taxon>
        <taxon>Actinomycetota</taxon>
        <taxon>Actinomycetes</taxon>
        <taxon>Kitasatosporales</taxon>
        <taxon>Streptomycetaceae</taxon>
        <taxon>Streptomyces</taxon>
    </lineage>
</organism>
<dbReference type="PROSITE" id="PS50007">
    <property type="entry name" value="PIPLC_X_DOMAIN"/>
    <property type="match status" value="1"/>
</dbReference>
<dbReference type="Gene3D" id="3.20.20.190">
    <property type="entry name" value="Phosphatidylinositol (PI) phosphodiesterase"/>
    <property type="match status" value="1"/>
</dbReference>
<protein>
    <submittedName>
        <fullName evidence="2">Glycerophosphodiester phosphodiesterase</fullName>
    </submittedName>
</protein>
<dbReference type="SUPFAM" id="SSF51695">
    <property type="entry name" value="PLC-like phosphodiesterases"/>
    <property type="match status" value="1"/>
</dbReference>
<dbReference type="PROSITE" id="PS51704">
    <property type="entry name" value="GP_PDE"/>
    <property type="match status" value="1"/>
</dbReference>
<reference evidence="2 3" key="1">
    <citation type="submission" date="2023-03" db="EMBL/GenBank/DDBJ databases">
        <title>Isolation and description of six Streptomyces strains from soil environments, able to metabolize different microbial glucans.</title>
        <authorList>
            <person name="Widen T."/>
            <person name="Larsbrink J."/>
        </authorList>
    </citation>
    <scope>NUCLEOTIDE SEQUENCE [LARGE SCALE GENOMIC DNA]</scope>
    <source>
        <strain evidence="2 3">Alt2</strain>
    </source>
</reference>
<accession>A0ABY9J2P9</accession>
<dbReference type="Gene3D" id="2.60.120.560">
    <property type="entry name" value="Exo-inulinase, domain 1"/>
    <property type="match status" value="1"/>
</dbReference>
<feature type="domain" description="GP-PDE" evidence="1">
    <location>
        <begin position="21"/>
        <end position="255"/>
    </location>
</feature>